<dbReference type="GO" id="GO:0006006">
    <property type="term" value="P:glucose metabolic process"/>
    <property type="evidence" value="ECO:0007669"/>
    <property type="project" value="TreeGrafter"/>
</dbReference>
<dbReference type="GO" id="GO:0004034">
    <property type="term" value="F:aldose 1-epimerase activity"/>
    <property type="evidence" value="ECO:0007669"/>
    <property type="project" value="UniProtKB-EC"/>
</dbReference>
<keyword evidence="7" id="KW-1185">Reference proteome</keyword>
<dbReference type="GO" id="GO:0030246">
    <property type="term" value="F:carbohydrate binding"/>
    <property type="evidence" value="ECO:0007669"/>
    <property type="project" value="InterPro"/>
</dbReference>
<dbReference type="UniPathway" id="UPA00214"/>
<evidence type="ECO:0000256" key="3">
    <source>
        <dbReference type="ARBA" id="ARBA00021023"/>
    </source>
</evidence>
<comment type="function">
    <text evidence="5">Mutarotase that catalyzes the interconversion of beta-D-galactose and alpha-D-galactose during galactose metabolism. Beta-D-galactose is metabolized in the liver into glucose 1-phosphate, the primary metabolic fuel, by the action of four enzymes that constitute the Leloir pathway: GALM, GALK1 (galactokinase), GALT (galactose-1-phosphate uridylyltransferase) and GALE (UDP-galactose-4'-epimerase). Involved in the maintenance of the equilibrium between the beta- and alpha-anomers of galactose, therefore ensuring a sufficient supply of the alpha-anomer for GALK1. Also active on D-glucose although shows a preference for galactose over glucose.</text>
</comment>
<dbReference type="AlphaFoldDB" id="A0A2G9TZC6"/>
<comment type="catalytic activity">
    <reaction evidence="1">
        <text>alpha-D-galactose = beta-D-galactose</text>
        <dbReference type="Rhea" id="RHEA:28675"/>
        <dbReference type="ChEBI" id="CHEBI:27667"/>
        <dbReference type="ChEBI" id="CHEBI:28061"/>
        <dbReference type="EC" id="5.1.3.3"/>
    </reaction>
    <physiologicalReaction direction="right-to-left" evidence="1">
        <dbReference type="Rhea" id="RHEA:28677"/>
    </physiologicalReaction>
</comment>
<accession>A0A2G9TZC6</accession>
<dbReference type="SUPFAM" id="SSF74650">
    <property type="entry name" value="Galactose mutarotase-like"/>
    <property type="match status" value="1"/>
</dbReference>
<dbReference type="InterPro" id="IPR018052">
    <property type="entry name" value="Ald1_epimerase_CS"/>
</dbReference>
<gene>
    <name evidence="6" type="ORF">TELCIR_15066</name>
</gene>
<evidence type="ECO:0000313" key="6">
    <source>
        <dbReference type="EMBL" id="PIO63333.1"/>
    </source>
</evidence>
<protein>
    <recommendedName>
        <fullName evidence="3">Galactose mutarotase</fullName>
    </recommendedName>
    <alternativeName>
        <fullName evidence="4">Aldose 1-epimerase</fullName>
    </alternativeName>
</protein>
<evidence type="ECO:0000256" key="4">
    <source>
        <dbReference type="ARBA" id="ARBA00032729"/>
    </source>
</evidence>
<evidence type="ECO:0000256" key="2">
    <source>
        <dbReference type="ARBA" id="ARBA00004947"/>
    </source>
</evidence>
<name>A0A2G9TZC6_TELCI</name>
<dbReference type="Pfam" id="PF01263">
    <property type="entry name" value="Aldose_epim"/>
    <property type="match status" value="1"/>
</dbReference>
<dbReference type="PROSITE" id="PS00545">
    <property type="entry name" value="ALDOSE_1_EPIMERASE"/>
    <property type="match status" value="1"/>
</dbReference>
<dbReference type="EMBL" id="KZ351020">
    <property type="protein sequence ID" value="PIO63333.1"/>
    <property type="molecule type" value="Genomic_DNA"/>
</dbReference>
<dbReference type="PANTHER" id="PTHR10091">
    <property type="entry name" value="ALDOSE-1-EPIMERASE"/>
    <property type="match status" value="1"/>
</dbReference>
<sequence>MTKLLYDAGWTNLEVRRTWAGSALLKITSDKEWEIARQTPTSVTFRIWTDEENDGFPGDAKIDVTYTVNDMNQLVIEHGATCTSPGVLNLTNHSYWNLDGSETVRDHLLQIDADAYLPTDQNDFPTGEIVDVQGTRFDFTEEKPLKSLLDDKGNIDIDNDLVLSPDRSRLHALSYVLVSIIFMILSK</sequence>
<dbReference type="InterPro" id="IPR011013">
    <property type="entry name" value="Gal_mutarotase_sf_dom"/>
</dbReference>
<reference evidence="6 7" key="1">
    <citation type="submission" date="2015-09" db="EMBL/GenBank/DDBJ databases">
        <title>Draft genome of the parasitic nematode Teladorsagia circumcincta isolate WARC Sus (inbred).</title>
        <authorList>
            <person name="Mitreva M."/>
        </authorList>
    </citation>
    <scope>NUCLEOTIDE SEQUENCE [LARGE SCALE GENOMIC DNA]</scope>
    <source>
        <strain evidence="6 7">S</strain>
    </source>
</reference>
<organism evidence="6 7">
    <name type="scientific">Teladorsagia circumcincta</name>
    <name type="common">Brown stomach worm</name>
    <name type="synonym">Ostertagia circumcincta</name>
    <dbReference type="NCBI Taxonomy" id="45464"/>
    <lineage>
        <taxon>Eukaryota</taxon>
        <taxon>Metazoa</taxon>
        <taxon>Ecdysozoa</taxon>
        <taxon>Nematoda</taxon>
        <taxon>Chromadorea</taxon>
        <taxon>Rhabditida</taxon>
        <taxon>Rhabditina</taxon>
        <taxon>Rhabditomorpha</taxon>
        <taxon>Strongyloidea</taxon>
        <taxon>Trichostrongylidae</taxon>
        <taxon>Teladorsagia</taxon>
    </lineage>
</organism>
<proteinExistence type="predicted"/>
<dbReference type="InterPro" id="IPR014718">
    <property type="entry name" value="GH-type_carb-bd"/>
</dbReference>
<dbReference type="Gene3D" id="2.70.98.10">
    <property type="match status" value="1"/>
</dbReference>
<comment type="pathway">
    <text evidence="2">Carbohydrate metabolism; galactose metabolism.</text>
</comment>
<dbReference type="InterPro" id="IPR008183">
    <property type="entry name" value="Aldose_1/G6P_1-epimerase"/>
</dbReference>
<dbReference type="Proteomes" id="UP000230423">
    <property type="component" value="Unassembled WGS sequence"/>
</dbReference>
<evidence type="ECO:0000256" key="5">
    <source>
        <dbReference type="ARBA" id="ARBA00045743"/>
    </source>
</evidence>
<evidence type="ECO:0000313" key="7">
    <source>
        <dbReference type="Proteomes" id="UP000230423"/>
    </source>
</evidence>
<evidence type="ECO:0000256" key="1">
    <source>
        <dbReference type="ARBA" id="ARBA00001712"/>
    </source>
</evidence>
<dbReference type="PANTHER" id="PTHR10091:SF0">
    <property type="entry name" value="GALACTOSE MUTAROTASE"/>
    <property type="match status" value="1"/>
</dbReference>
<dbReference type="GO" id="GO:0033499">
    <property type="term" value="P:galactose catabolic process via UDP-galactose, Leloir pathway"/>
    <property type="evidence" value="ECO:0007669"/>
    <property type="project" value="TreeGrafter"/>
</dbReference>
<dbReference type="OrthoDB" id="274691at2759"/>